<evidence type="ECO:0000313" key="8">
    <source>
        <dbReference type="Proteomes" id="UP000000560"/>
    </source>
</evidence>
<dbReference type="RefSeq" id="XP_681365.2">
    <property type="nucleotide sequence ID" value="XM_676273.2"/>
</dbReference>
<dbReference type="InterPro" id="IPR050493">
    <property type="entry name" value="FAD-dep_Monooxygenase_BioMet"/>
</dbReference>
<keyword evidence="4" id="KW-0560">Oxidoreductase</keyword>
<reference evidence="8" key="1">
    <citation type="journal article" date="2005" name="Nature">
        <title>Sequencing of Aspergillus nidulans and comparative analysis with A. fumigatus and A. oryzae.</title>
        <authorList>
            <person name="Galagan J.E."/>
            <person name="Calvo S.E."/>
            <person name="Cuomo C."/>
            <person name="Ma L.J."/>
            <person name="Wortman J.R."/>
            <person name="Batzoglou S."/>
            <person name="Lee S.I."/>
            <person name="Basturkmen M."/>
            <person name="Spevak C.C."/>
            <person name="Clutterbuck J."/>
            <person name="Kapitonov V."/>
            <person name="Jurka J."/>
            <person name="Scazzocchio C."/>
            <person name="Farman M."/>
            <person name="Butler J."/>
            <person name="Purcell S."/>
            <person name="Harris S."/>
            <person name="Braus G.H."/>
            <person name="Draht O."/>
            <person name="Busch S."/>
            <person name="D'Enfert C."/>
            <person name="Bouchier C."/>
            <person name="Goldman G.H."/>
            <person name="Bell-Pedersen D."/>
            <person name="Griffiths-Jones S."/>
            <person name="Doonan J.H."/>
            <person name="Yu J."/>
            <person name="Vienken K."/>
            <person name="Pain A."/>
            <person name="Freitag M."/>
            <person name="Selker E.U."/>
            <person name="Archer D.B."/>
            <person name="Penalva M.A."/>
            <person name="Oakley B.R."/>
            <person name="Momany M."/>
            <person name="Tanaka T."/>
            <person name="Kumagai T."/>
            <person name="Asai K."/>
            <person name="Machida M."/>
            <person name="Nierman W.C."/>
            <person name="Denning D.W."/>
            <person name="Caddick M."/>
            <person name="Hynes M."/>
            <person name="Paoletti M."/>
            <person name="Fischer R."/>
            <person name="Miller B."/>
            <person name="Dyer P."/>
            <person name="Sachs M.S."/>
            <person name="Osmani S.A."/>
            <person name="Birren B.W."/>
        </authorList>
    </citation>
    <scope>NUCLEOTIDE SEQUENCE [LARGE SCALE GENOMIC DNA]</scope>
    <source>
        <strain evidence="8">FGSC A4 / ATCC 38163 / CBS 112.46 / NRRL 194 / M139</strain>
    </source>
</reference>
<evidence type="ECO:0000259" key="6">
    <source>
        <dbReference type="Pfam" id="PF01494"/>
    </source>
</evidence>
<dbReference type="STRING" id="227321.C8V6K2"/>
<evidence type="ECO:0000256" key="1">
    <source>
        <dbReference type="ARBA" id="ARBA00007992"/>
    </source>
</evidence>
<keyword evidence="3" id="KW-0274">FAD</keyword>
<dbReference type="InParanoid" id="C8V6K2"/>
<organism evidence="7 8">
    <name type="scientific">Emericella nidulans (strain FGSC A4 / ATCC 38163 / CBS 112.46 / NRRL 194 / M139)</name>
    <name type="common">Aspergillus nidulans</name>
    <dbReference type="NCBI Taxonomy" id="227321"/>
    <lineage>
        <taxon>Eukaryota</taxon>
        <taxon>Fungi</taxon>
        <taxon>Dikarya</taxon>
        <taxon>Ascomycota</taxon>
        <taxon>Pezizomycotina</taxon>
        <taxon>Eurotiomycetes</taxon>
        <taxon>Eurotiomycetidae</taxon>
        <taxon>Eurotiales</taxon>
        <taxon>Aspergillaceae</taxon>
        <taxon>Aspergillus</taxon>
        <taxon>Aspergillus subgen. Nidulantes</taxon>
    </lineage>
</organism>
<dbReference type="HOGENOM" id="CLU_009665_19_0_1"/>
<evidence type="ECO:0000256" key="4">
    <source>
        <dbReference type="ARBA" id="ARBA00023002"/>
    </source>
</evidence>
<keyword evidence="8" id="KW-1185">Reference proteome</keyword>
<dbReference type="PANTHER" id="PTHR13789">
    <property type="entry name" value="MONOOXYGENASE"/>
    <property type="match status" value="1"/>
</dbReference>
<dbReference type="EMBL" id="BN001302">
    <property type="protein sequence ID" value="CBF73875.1"/>
    <property type="molecule type" value="Genomic_DNA"/>
</dbReference>
<dbReference type="SUPFAM" id="SSF51905">
    <property type="entry name" value="FAD/NAD(P)-binding domain"/>
    <property type="match status" value="1"/>
</dbReference>
<dbReference type="InterPro" id="IPR002938">
    <property type="entry name" value="FAD-bd"/>
</dbReference>
<dbReference type="OrthoDB" id="9993796at2759"/>
<evidence type="ECO:0000256" key="3">
    <source>
        <dbReference type="ARBA" id="ARBA00022827"/>
    </source>
</evidence>
<evidence type="ECO:0000256" key="2">
    <source>
        <dbReference type="ARBA" id="ARBA00022630"/>
    </source>
</evidence>
<dbReference type="SUPFAM" id="SSF54373">
    <property type="entry name" value="FAD-linked reductases, C-terminal domain"/>
    <property type="match status" value="1"/>
</dbReference>
<comment type="similarity">
    <text evidence="1">Belongs to the paxM FAD-dependent monooxygenase family.</text>
</comment>
<sequence>MDIDLRDYGGTLLEEVMRHDHQGTVKFHTDLGPIRKFWQAMRLARCLESAGAEDSEITLDDGRVFEGDLLVGADGLHSIVRTKIAPNAPSPTPADKSCFRWLLSASDIRASETTKHVVRRGALMEWAEGGKARLVMYPCSNNEVLNLVAFMPTAKVGKLGEGIVPLFRMCAHADQRRAGYEAAGNKGILINGFEDFCPAVRELVERAGDDLKVWQLYDMEALPRYVMERAALIGDAAHPFQPYLGQGGAMAIEDAVSLAVLLPMGTTVNDIPSRLKLYENTRRPRVELTLHYTALNARNEDQECTDPKTAAEMARIMGQIGAHNEVANSTAVLREALTRSASGPAEANGAALDITQLAAPSGQV</sequence>
<dbReference type="GeneID" id="2868918"/>
<dbReference type="GO" id="GO:0004497">
    <property type="term" value="F:monooxygenase activity"/>
    <property type="evidence" value="ECO:0000318"/>
    <property type="project" value="GO_Central"/>
</dbReference>
<proteinExistence type="inferred from homology"/>
<accession>C8V6K2</accession>
<dbReference type="InterPro" id="IPR036188">
    <property type="entry name" value="FAD/NAD-bd_sf"/>
</dbReference>
<dbReference type="AlphaFoldDB" id="C8V6K2"/>
<feature type="domain" description="FAD-binding" evidence="6">
    <location>
        <begin position="222"/>
        <end position="289"/>
    </location>
</feature>
<dbReference type="Gene3D" id="3.50.50.60">
    <property type="entry name" value="FAD/NAD(P)-binding domain"/>
    <property type="match status" value="1"/>
</dbReference>
<protein>
    <recommendedName>
        <fullName evidence="6">FAD-binding domain-containing protein</fullName>
    </recommendedName>
</protein>
<dbReference type="Pfam" id="PF01494">
    <property type="entry name" value="FAD_binding_3"/>
    <property type="match status" value="1"/>
</dbReference>
<dbReference type="VEuPathDB" id="FungiDB:AN11035"/>
<keyword evidence="2" id="KW-0285">Flavoprotein</keyword>
<evidence type="ECO:0000256" key="5">
    <source>
        <dbReference type="ARBA" id="ARBA00023033"/>
    </source>
</evidence>
<name>C8V6K2_EMENI</name>
<dbReference type="Proteomes" id="UP000000560">
    <property type="component" value="Chromosome II"/>
</dbReference>
<dbReference type="FunFam" id="3.50.50.60:FF:000656">
    <property type="entry name" value="FAD/NAD(P)-binding domain-containing protein"/>
    <property type="match status" value="1"/>
</dbReference>
<keyword evidence="5" id="KW-0503">Monooxygenase</keyword>
<evidence type="ECO:0000313" key="7">
    <source>
        <dbReference type="EMBL" id="CBF73875.1"/>
    </source>
</evidence>
<dbReference type="eggNOG" id="KOG2614">
    <property type="taxonomic scope" value="Eukaryota"/>
</dbReference>
<dbReference type="KEGG" id="ani:ANIA_11035"/>
<dbReference type="PRINTS" id="PR00420">
    <property type="entry name" value="RNGMNOXGNASE"/>
</dbReference>
<reference evidence="8" key="2">
    <citation type="journal article" date="2009" name="Fungal Genet. Biol.">
        <title>The 2008 update of the Aspergillus nidulans genome annotation: a community effort.</title>
        <authorList>
            <person name="Wortman J.R."/>
            <person name="Gilsenan J.M."/>
            <person name="Joardar V."/>
            <person name="Deegan J."/>
            <person name="Clutterbuck J."/>
            <person name="Andersen M.R."/>
            <person name="Archer D."/>
            <person name="Bencina M."/>
            <person name="Braus G."/>
            <person name="Coutinho P."/>
            <person name="von Dohren H."/>
            <person name="Doonan J."/>
            <person name="Driessen A.J."/>
            <person name="Durek P."/>
            <person name="Espeso E."/>
            <person name="Fekete E."/>
            <person name="Flipphi M."/>
            <person name="Estrada C.G."/>
            <person name="Geysens S."/>
            <person name="Goldman G."/>
            <person name="de Groot P.W."/>
            <person name="Hansen K."/>
            <person name="Harris S.D."/>
            <person name="Heinekamp T."/>
            <person name="Helmstaedt K."/>
            <person name="Henrissat B."/>
            <person name="Hofmann G."/>
            <person name="Homan T."/>
            <person name="Horio T."/>
            <person name="Horiuchi H."/>
            <person name="James S."/>
            <person name="Jones M."/>
            <person name="Karaffa L."/>
            <person name="Karanyi Z."/>
            <person name="Kato M."/>
            <person name="Keller N."/>
            <person name="Kelly D.E."/>
            <person name="Kiel J.A."/>
            <person name="Kim J.M."/>
            <person name="van der Klei I.J."/>
            <person name="Klis F.M."/>
            <person name="Kovalchuk A."/>
            <person name="Krasevec N."/>
            <person name="Kubicek C.P."/>
            <person name="Liu B."/>
            <person name="Maccabe A."/>
            <person name="Meyer V."/>
            <person name="Mirabito P."/>
            <person name="Miskei M."/>
            <person name="Mos M."/>
            <person name="Mullins J."/>
            <person name="Nelson D.R."/>
            <person name="Nielsen J."/>
            <person name="Oakley B.R."/>
            <person name="Osmani S.A."/>
            <person name="Pakula T."/>
            <person name="Paszewski A."/>
            <person name="Paulsen I."/>
            <person name="Pilsyk S."/>
            <person name="Pocsi I."/>
            <person name="Punt P.J."/>
            <person name="Ram A.F."/>
            <person name="Ren Q."/>
            <person name="Robellet X."/>
            <person name="Robson G."/>
            <person name="Seiboth B."/>
            <person name="van Solingen P."/>
            <person name="Specht T."/>
            <person name="Sun J."/>
            <person name="Taheri-Talesh N."/>
            <person name="Takeshita N."/>
            <person name="Ussery D."/>
            <person name="vanKuyk P.A."/>
            <person name="Visser H."/>
            <person name="van de Vondervoort P.J."/>
            <person name="de Vries R.P."/>
            <person name="Walton J."/>
            <person name="Xiang X."/>
            <person name="Xiong Y."/>
            <person name="Zeng A.P."/>
            <person name="Brandt B.W."/>
            <person name="Cornell M.J."/>
            <person name="van den Hondel C.A."/>
            <person name="Visser J."/>
            <person name="Oliver S.G."/>
            <person name="Turner G."/>
        </authorList>
    </citation>
    <scope>GENOME REANNOTATION</scope>
    <source>
        <strain evidence="8">FGSC A4 / ATCC 38163 / CBS 112.46 / NRRL 194 / M139</strain>
    </source>
</reference>
<dbReference type="OMA" id="QAEWYLV"/>
<dbReference type="PANTHER" id="PTHR13789:SF317">
    <property type="entry name" value="FAD-BINDING DOMAIN-CONTAINING PROTEIN-RELATED"/>
    <property type="match status" value="1"/>
</dbReference>
<dbReference type="GO" id="GO:0071949">
    <property type="term" value="F:FAD binding"/>
    <property type="evidence" value="ECO:0007669"/>
    <property type="project" value="InterPro"/>
</dbReference>
<gene>
    <name evidence="7" type="ORF">ANIA_11035</name>
</gene>